<dbReference type="PROSITE" id="PS51117">
    <property type="entry name" value="LAMININ_NTER"/>
    <property type="match status" value="1"/>
</dbReference>
<reference evidence="21 22" key="1">
    <citation type="submission" date="2015-12" db="EMBL/GenBank/DDBJ databases">
        <title>The genome of Folsomia candida.</title>
        <authorList>
            <person name="Faddeeva A."/>
            <person name="Derks M.F."/>
            <person name="Anvar Y."/>
            <person name="Smit S."/>
            <person name="Van Straalen N."/>
            <person name="Roelofs D."/>
        </authorList>
    </citation>
    <scope>NUCLEOTIDE SEQUENCE [LARGE SCALE GENOMIC DNA]</scope>
    <source>
        <strain evidence="21 22">VU population</strain>
        <tissue evidence="21">Whole body</tissue>
    </source>
</reference>
<evidence type="ECO:0000256" key="17">
    <source>
        <dbReference type="SAM" id="SignalP"/>
    </source>
</evidence>
<keyword evidence="5 17" id="KW-0732">Signal</keyword>
<keyword evidence="7" id="KW-0084">Basement membrane</keyword>
<proteinExistence type="predicted"/>
<feature type="compositionally biased region" description="Basic and acidic residues" evidence="16">
    <location>
        <begin position="1161"/>
        <end position="1172"/>
    </location>
</feature>
<dbReference type="STRING" id="158441.A0A226EL94"/>
<evidence type="ECO:0000256" key="5">
    <source>
        <dbReference type="ARBA" id="ARBA00022729"/>
    </source>
</evidence>
<evidence type="ECO:0000313" key="22">
    <source>
        <dbReference type="Proteomes" id="UP000198287"/>
    </source>
</evidence>
<dbReference type="FunFam" id="2.10.25.10:FF:000067">
    <property type="entry name" value="Laminin subunit gamma 1"/>
    <property type="match status" value="1"/>
</dbReference>
<feature type="disulfide bond" evidence="14">
    <location>
        <begin position="981"/>
        <end position="993"/>
    </location>
</feature>
<comment type="function">
    <text evidence="1">Binding to cells via a high affinity receptor, laminin is thought to mediate the attachment, migration and organization of cells into tissues during embryonic development by interacting with other extracellular matrix components.</text>
</comment>
<evidence type="ECO:0000256" key="12">
    <source>
        <dbReference type="ARBA" id="ARBA00023292"/>
    </source>
</evidence>
<feature type="coiled-coil region" evidence="15">
    <location>
        <begin position="1433"/>
        <end position="1481"/>
    </location>
</feature>
<dbReference type="CDD" id="cd00055">
    <property type="entry name" value="EGF_Lam"/>
    <property type="match status" value="9"/>
</dbReference>
<dbReference type="FunFam" id="2.10.25.10:FF:000174">
    <property type="entry name" value="Laminin subunit gamma-1"/>
    <property type="match status" value="1"/>
</dbReference>
<feature type="signal peptide" evidence="17">
    <location>
        <begin position="1"/>
        <end position="22"/>
    </location>
</feature>
<evidence type="ECO:0000259" key="20">
    <source>
        <dbReference type="PROSITE" id="PS51117"/>
    </source>
</evidence>
<dbReference type="EMBL" id="LNIX01000003">
    <property type="protein sequence ID" value="OXA57988.1"/>
    <property type="molecule type" value="Genomic_DNA"/>
</dbReference>
<feature type="domain" description="Laminin EGF-like" evidence="18">
    <location>
        <begin position="391"/>
        <end position="437"/>
    </location>
</feature>
<comment type="subunit">
    <text evidence="13">Laminin is a complex glycoprotein, consisting of three different polypeptide chains (alpha, beta, gamma), which are bound to each other by disulfide bonds into a cross-shaped molecule comprising one long and three short arms with globules at each end.</text>
</comment>
<sequence length="1621" mass="180262">MWKLLQLCTCSVLVLLIEKTDSQQESTRCYDEFGKPQRCYPEFVNAAFNKHVEATNTCGVEGPSEFCIQSTVNGNRRPCDICDARNPRTAHPPEYLTDLNNNDDETWWQSGTMFEDVEWPVRVNLTLNLRKSFDITYIRLKFHSPRPESFAIYKRTTEDNEWVPYQFYSANCRGFYGVPDLGYIESGGEETRALCTSEFSDISPLTGGNVAFSTLEGRSSAYNYDKSRELQEWVTATDIRITLDRHNTFGDELFSDIKVLKSYFYAITDLAVGGRCKCNGHASECTHSSSQTHEQRLVCKCEHNTNGPDCNECLPFYNDKPWGRATHEDPHECRACNCNGFSDRCFFDQKLYEESGHGGHCSDCRGNRDGPNCERCRINYYQRSDGYCIPCHCNDIGSRSLQCNSEGKCQCKPGVSGDKCDMCQANFYDFSPQGCKSCSCSLSGSYGNEPNCDTISGLCRCKENVEGQQCGNCKPGFFNLDLSNDFGCTPCFCFGHAAVCRSAPGYGQVLLESLFTRNNERWTAEEGFGRTVSTQYNAVTQNLGVSSIGREAVYFVAPDRFLGDQRGSYNQELNFTLRIGEHSPKPSADDVILEGAGLRVSRPIFGQRNALPSIQNQDYSFRLHEHPDFGWNPRLPSRDFMSILSNLTAIKIRGTFTSRGVGFLDNVKLETARRGAAGSPAPWIEMCSCPEGYIGQFCESCAPGYTHEPRNGGPFARCVPCSCNGHAEICDPESGQCICQHNTGGDNCERCARGFYGNALKGTPNDCKPCPCPNKGACIQLQDEQIVCLECPTGYAGPQCEFCGDGYFGNPMGQVGPKTECQPCQCNENIDPNAVGNCNRTTGECLKCIYNTDGPRCEECAAGFYGDALAMPKGDCKHCECNALGAIPSPDNGFVCEQPTGQCPCKDNVIGRQCDLCEDGFFNLASGLGCKECQCDPVGAINATCNMRTGQCFGREGVVGLRSNECAPNHFGFSDDGCEPCDCDPIGSLALQCDPLGQCPCRDNVEGQHCERCKENKFNRQAGCVNCPACYNLVQEAVNSQRQKLMEMEKLLDDIANTPTVIDDLDFERKLEQVKDRVNQLWTDARSATGGDDKSLLEKVNELKDKINSMDSTVKQIRDSVKQCKTNARESSSNLTATEETIERAQEALKIAQRFLDSDGKEALERAQEKSRQHGQQRTLMSGLARDARLLAEVHEDEALKLEKIGAMALNTSKEAHDIAWNSIHQQRNASEESRILVQAVQQLEDEVKVTHMKAKNALDVAQEAYNNALNLFKDAYSLTLPDIDFNAIKDQAKRAKDEAQSLKDSVDKLLKDREQLLADAHQESLQAKDLLTNTYEHQQRAEELLADLDKAKASADRARNQSENTYKEAQKIYNTLQDFTKNVENSKVEAELAKANIPEIRNIIYAAEKQTRENKAALHGAKDAASRSLLDADEAKTIAEKASNEADAVVKECADTKEKANELKDAAERLSTEVTNTMAKLTDSERKVGDEDSQVKTALDKASEAQTRSKEGYEKVQRALSTVRDISLALNNLDQINEEGLSSLTRKINEVEDELEKAGLDATIQTLRSARNKQALWIKNYEDELEILRKEVENVQEIRNALPPDQGINSKCWKRIRLEP</sequence>
<accession>A0A226EL94</accession>
<comment type="caution">
    <text evidence="21">The sequence shown here is derived from an EMBL/GenBank/DDBJ whole genome shotgun (WGS) entry which is preliminary data.</text>
</comment>
<feature type="domain" description="Laminin EGF-like" evidence="18">
    <location>
        <begin position="879"/>
        <end position="932"/>
    </location>
</feature>
<feature type="disulfide bond" evidence="14">
    <location>
        <begin position="1001"/>
        <end position="1010"/>
    </location>
</feature>
<feature type="domain" description="Laminin N-terminal" evidence="20">
    <location>
        <begin position="35"/>
        <end position="275"/>
    </location>
</feature>
<feature type="disulfide bond" evidence="14">
    <location>
        <begin position="461"/>
        <end position="470"/>
    </location>
</feature>
<dbReference type="SMART" id="SM00136">
    <property type="entry name" value="LamNT"/>
    <property type="match status" value="1"/>
</dbReference>
<feature type="chain" id="PRO_5012782069" evidence="17">
    <location>
        <begin position="23"/>
        <end position="1621"/>
    </location>
</feature>
<name>A0A226EL94_FOLCA</name>
<gene>
    <name evidence="21" type="ORF">Fcan01_08084</name>
</gene>
<keyword evidence="8" id="KW-0130">Cell adhesion</keyword>
<dbReference type="SMART" id="SM00181">
    <property type="entry name" value="EGF"/>
    <property type="match status" value="3"/>
</dbReference>
<dbReference type="GO" id="GO:0005604">
    <property type="term" value="C:basement membrane"/>
    <property type="evidence" value="ECO:0007669"/>
    <property type="project" value="UniProtKB-SubCell"/>
</dbReference>
<feature type="disulfide bond" evidence="14">
    <location>
        <begin position="935"/>
        <end position="952"/>
    </location>
</feature>
<dbReference type="GO" id="GO:0007155">
    <property type="term" value="P:cell adhesion"/>
    <property type="evidence" value="ECO:0007669"/>
    <property type="project" value="UniProtKB-KW"/>
</dbReference>
<protein>
    <submittedName>
        <fullName evidence="21">Laminin subunit gamma-1</fullName>
    </submittedName>
</protein>
<feature type="disulfide bond" evidence="14">
    <location>
        <begin position="411"/>
        <end position="420"/>
    </location>
</feature>
<dbReference type="InterPro" id="IPR000034">
    <property type="entry name" value="Laminin_IV"/>
</dbReference>
<feature type="domain" description="Laminin EGF-like" evidence="18">
    <location>
        <begin position="721"/>
        <end position="769"/>
    </location>
</feature>
<feature type="disulfide bond" evidence="14">
    <location>
        <begin position="905"/>
        <end position="914"/>
    </location>
</feature>
<dbReference type="OrthoDB" id="430826at2759"/>
<feature type="coiled-coil region" evidence="15">
    <location>
        <begin position="1542"/>
        <end position="1599"/>
    </location>
</feature>
<dbReference type="Pfam" id="PF00052">
    <property type="entry name" value="Laminin_B"/>
    <property type="match status" value="1"/>
</dbReference>
<dbReference type="SMART" id="SM00180">
    <property type="entry name" value="EGF_Lam"/>
    <property type="match status" value="11"/>
</dbReference>
<evidence type="ECO:0000256" key="9">
    <source>
        <dbReference type="ARBA" id="ARBA00023054"/>
    </source>
</evidence>
<comment type="subcellular location">
    <subcellularLocation>
        <location evidence="2">Secreted</location>
        <location evidence="2">Extracellular space</location>
        <location evidence="2">Extracellular matrix</location>
        <location evidence="2">Basement membrane</location>
    </subcellularLocation>
</comment>
<dbReference type="PROSITE" id="PS50027">
    <property type="entry name" value="EGF_LAM_2"/>
    <property type="match status" value="7"/>
</dbReference>
<dbReference type="InterPro" id="IPR008211">
    <property type="entry name" value="Laminin_N"/>
</dbReference>
<keyword evidence="9 15" id="KW-0175">Coiled coil</keyword>
<keyword evidence="22" id="KW-1185">Reference proteome</keyword>
<dbReference type="SUPFAM" id="SSF57196">
    <property type="entry name" value="EGF/Laminin"/>
    <property type="match status" value="9"/>
</dbReference>
<feature type="domain" description="Laminin EGF-like" evidence="18">
    <location>
        <begin position="933"/>
        <end position="980"/>
    </location>
</feature>
<keyword evidence="3" id="KW-0964">Secreted</keyword>
<evidence type="ECO:0000256" key="11">
    <source>
        <dbReference type="ARBA" id="ARBA00023180"/>
    </source>
</evidence>
<evidence type="ECO:0000256" key="15">
    <source>
        <dbReference type="SAM" id="Coils"/>
    </source>
</evidence>
<dbReference type="FunFam" id="2.10.25.10:FF:000758">
    <property type="entry name" value="Laminin subunit gamma 1"/>
    <property type="match status" value="1"/>
</dbReference>
<dbReference type="GO" id="GO:0009887">
    <property type="term" value="P:animal organ morphogenesis"/>
    <property type="evidence" value="ECO:0007669"/>
    <property type="project" value="TreeGrafter"/>
</dbReference>
<feature type="region of interest" description="Disordered" evidence="16">
    <location>
        <begin position="1484"/>
        <end position="1514"/>
    </location>
</feature>
<dbReference type="Pfam" id="PF00055">
    <property type="entry name" value="Laminin_N"/>
    <property type="match status" value="1"/>
</dbReference>
<evidence type="ECO:0000259" key="19">
    <source>
        <dbReference type="PROSITE" id="PS51115"/>
    </source>
</evidence>
<evidence type="ECO:0000256" key="6">
    <source>
        <dbReference type="ARBA" id="ARBA00022737"/>
    </source>
</evidence>
<evidence type="ECO:0000256" key="16">
    <source>
        <dbReference type="SAM" id="MobiDB-lite"/>
    </source>
</evidence>
<evidence type="ECO:0000313" key="21">
    <source>
        <dbReference type="EMBL" id="OXA57988.1"/>
    </source>
</evidence>
<feature type="disulfide bond" evidence="14">
    <location>
        <begin position="391"/>
        <end position="403"/>
    </location>
</feature>
<dbReference type="GO" id="GO:0007411">
    <property type="term" value="P:axon guidance"/>
    <property type="evidence" value="ECO:0007669"/>
    <property type="project" value="TreeGrafter"/>
</dbReference>
<feature type="coiled-coil region" evidence="15">
    <location>
        <begin position="1286"/>
        <end position="1397"/>
    </location>
</feature>
<keyword evidence="4" id="KW-0272">Extracellular matrix</keyword>
<feature type="domain" description="Laminin EGF-like" evidence="18">
    <location>
        <begin position="438"/>
        <end position="490"/>
    </location>
</feature>
<evidence type="ECO:0000259" key="18">
    <source>
        <dbReference type="PROSITE" id="PS50027"/>
    </source>
</evidence>
<dbReference type="Gene3D" id="2.60.120.260">
    <property type="entry name" value="Galactose-binding domain-like"/>
    <property type="match status" value="1"/>
</dbReference>
<dbReference type="CDD" id="cd06503">
    <property type="entry name" value="ATP-synt_Fo_b"/>
    <property type="match status" value="1"/>
</dbReference>
<evidence type="ECO:0000256" key="1">
    <source>
        <dbReference type="ARBA" id="ARBA00002418"/>
    </source>
</evidence>
<dbReference type="InterPro" id="IPR002049">
    <property type="entry name" value="LE_dom"/>
</dbReference>
<feature type="disulfide bond" evidence="14">
    <location>
        <begin position="739"/>
        <end position="748"/>
    </location>
</feature>
<dbReference type="FunFam" id="2.10.25.10:FF:000166">
    <property type="entry name" value="laminin subunit gamma-1"/>
    <property type="match status" value="1"/>
</dbReference>
<evidence type="ECO:0000256" key="2">
    <source>
        <dbReference type="ARBA" id="ARBA00004302"/>
    </source>
</evidence>
<dbReference type="OMA" id="QGCTACF"/>
<evidence type="ECO:0000256" key="4">
    <source>
        <dbReference type="ARBA" id="ARBA00022530"/>
    </source>
</evidence>
<feature type="domain" description="Laminin EGF-like" evidence="18">
    <location>
        <begin position="824"/>
        <end position="878"/>
    </location>
</feature>
<evidence type="ECO:0000256" key="14">
    <source>
        <dbReference type="PROSITE-ProRule" id="PRU00460"/>
    </source>
</evidence>
<dbReference type="SMART" id="SM00281">
    <property type="entry name" value="LamB"/>
    <property type="match status" value="1"/>
</dbReference>
<feature type="coiled-coil region" evidence="15">
    <location>
        <begin position="1100"/>
        <end position="1148"/>
    </location>
</feature>
<dbReference type="FunFam" id="2.10.25.10:FF:000275">
    <property type="entry name" value="usherin"/>
    <property type="match status" value="1"/>
</dbReference>
<evidence type="ECO:0000256" key="8">
    <source>
        <dbReference type="ARBA" id="ARBA00022889"/>
    </source>
</evidence>
<dbReference type="PROSITE" id="PS51115">
    <property type="entry name" value="LAMININ_IVA"/>
    <property type="match status" value="1"/>
</dbReference>
<comment type="caution">
    <text evidence="14">Lacks conserved residue(s) required for the propagation of feature annotation.</text>
</comment>
<dbReference type="PRINTS" id="PR00011">
    <property type="entry name" value="EGFLAMININ"/>
</dbReference>
<dbReference type="PANTHER" id="PTHR10574:SF435">
    <property type="entry name" value="LAMININ SUBUNIT GAMMA-1"/>
    <property type="match status" value="1"/>
</dbReference>
<dbReference type="InterPro" id="IPR000742">
    <property type="entry name" value="EGF"/>
</dbReference>
<feature type="domain" description="Laminin IV type A" evidence="19">
    <location>
        <begin position="517"/>
        <end position="686"/>
    </location>
</feature>
<dbReference type="Proteomes" id="UP000198287">
    <property type="component" value="Unassembled WGS sequence"/>
</dbReference>
<keyword evidence="6" id="KW-0677">Repeat</keyword>
<evidence type="ECO:0000256" key="10">
    <source>
        <dbReference type="ARBA" id="ARBA00023157"/>
    </source>
</evidence>
<dbReference type="Gene3D" id="2.10.25.10">
    <property type="entry name" value="Laminin"/>
    <property type="match status" value="10"/>
</dbReference>
<dbReference type="GO" id="GO:0009888">
    <property type="term" value="P:tissue development"/>
    <property type="evidence" value="ECO:0007669"/>
    <property type="project" value="TreeGrafter"/>
</dbReference>
<dbReference type="PROSITE" id="PS01248">
    <property type="entry name" value="EGF_LAM_1"/>
    <property type="match status" value="4"/>
</dbReference>
<feature type="region of interest" description="Disordered" evidence="16">
    <location>
        <begin position="1161"/>
        <end position="1180"/>
    </location>
</feature>
<dbReference type="InterPro" id="IPR050440">
    <property type="entry name" value="Laminin/Netrin_ECM"/>
</dbReference>
<feature type="disulfide bond" evidence="14">
    <location>
        <begin position="933"/>
        <end position="945"/>
    </location>
</feature>
<dbReference type="FunFam" id="2.10.25.10:FF:000105">
    <property type="entry name" value="laminin subunit gamma-1"/>
    <property type="match status" value="1"/>
</dbReference>
<evidence type="ECO:0000256" key="7">
    <source>
        <dbReference type="ARBA" id="ARBA00022869"/>
    </source>
</evidence>
<organism evidence="21 22">
    <name type="scientific">Folsomia candida</name>
    <name type="common">Springtail</name>
    <dbReference type="NCBI Taxonomy" id="158441"/>
    <lineage>
        <taxon>Eukaryota</taxon>
        <taxon>Metazoa</taxon>
        <taxon>Ecdysozoa</taxon>
        <taxon>Arthropoda</taxon>
        <taxon>Hexapoda</taxon>
        <taxon>Collembola</taxon>
        <taxon>Entomobryomorpha</taxon>
        <taxon>Isotomoidea</taxon>
        <taxon>Isotomidae</taxon>
        <taxon>Proisotominae</taxon>
        <taxon>Folsomia</taxon>
    </lineage>
</organism>
<feature type="disulfide bond" evidence="14">
    <location>
        <begin position="848"/>
        <end position="857"/>
    </location>
</feature>
<keyword evidence="12 14" id="KW-0424">Laminin EGF-like domain</keyword>
<keyword evidence="10 14" id="KW-1015">Disulfide bond</keyword>
<feature type="domain" description="Laminin EGF-like" evidence="18">
    <location>
        <begin position="981"/>
        <end position="1026"/>
    </location>
</feature>
<dbReference type="PANTHER" id="PTHR10574">
    <property type="entry name" value="NETRIN/LAMININ-RELATED"/>
    <property type="match status" value="1"/>
</dbReference>
<dbReference type="FunFam" id="2.60.120.260:FF:000018">
    <property type="entry name" value="Laminin subunit gamma 1"/>
    <property type="match status" value="1"/>
</dbReference>
<dbReference type="Pfam" id="PF00053">
    <property type="entry name" value="EGF_laminin"/>
    <property type="match status" value="11"/>
</dbReference>
<evidence type="ECO:0000256" key="13">
    <source>
        <dbReference type="ARBA" id="ARBA00065619"/>
    </source>
</evidence>
<evidence type="ECO:0000256" key="3">
    <source>
        <dbReference type="ARBA" id="ARBA00022525"/>
    </source>
</evidence>
<keyword evidence="11" id="KW-0325">Glycoprotein</keyword>